<dbReference type="PANTHER" id="PTHR43143:SF1">
    <property type="entry name" value="SERINE_THREONINE-PROTEIN PHOSPHATASE CPPED1"/>
    <property type="match status" value="1"/>
</dbReference>
<protein>
    <submittedName>
        <fullName evidence="2">Serine/threonine protein kinase related protein</fullName>
    </submittedName>
</protein>
<evidence type="ECO:0000313" key="2">
    <source>
        <dbReference type="EMBL" id="OWK35603.1"/>
    </source>
</evidence>
<comment type="caution">
    <text evidence="2">The sequence shown here is derived from an EMBL/GenBank/DDBJ whole genome shotgun (WGS) entry which is preliminary data.</text>
</comment>
<feature type="domain" description="Calcineurin-like phosphoesterase" evidence="1">
    <location>
        <begin position="9"/>
        <end position="186"/>
    </location>
</feature>
<dbReference type="RefSeq" id="WP_161967904.1">
    <property type="nucleotide sequence ID" value="NZ_NIDE01000017.1"/>
</dbReference>
<dbReference type="OrthoDB" id="9816081at2"/>
<dbReference type="Proteomes" id="UP000214646">
    <property type="component" value="Unassembled WGS sequence"/>
</dbReference>
<keyword evidence="2" id="KW-0808">Transferase</keyword>
<dbReference type="GO" id="GO:0016787">
    <property type="term" value="F:hydrolase activity"/>
    <property type="evidence" value="ECO:0007669"/>
    <property type="project" value="InterPro"/>
</dbReference>
<gene>
    <name evidence="2" type="ORF">FRUB_08166</name>
</gene>
<proteinExistence type="predicted"/>
<organism evidence="2 3">
    <name type="scientific">Fimbriiglobus ruber</name>
    <dbReference type="NCBI Taxonomy" id="1908690"/>
    <lineage>
        <taxon>Bacteria</taxon>
        <taxon>Pseudomonadati</taxon>
        <taxon>Planctomycetota</taxon>
        <taxon>Planctomycetia</taxon>
        <taxon>Gemmatales</taxon>
        <taxon>Gemmataceae</taxon>
        <taxon>Fimbriiglobus</taxon>
    </lineage>
</organism>
<dbReference type="SUPFAM" id="SSF56300">
    <property type="entry name" value="Metallo-dependent phosphatases"/>
    <property type="match status" value="1"/>
</dbReference>
<dbReference type="AlphaFoldDB" id="A0A225D3R7"/>
<name>A0A225D3R7_9BACT</name>
<dbReference type="InterPro" id="IPR051918">
    <property type="entry name" value="STPP_CPPED1"/>
</dbReference>
<dbReference type="InterPro" id="IPR029052">
    <property type="entry name" value="Metallo-depent_PP-like"/>
</dbReference>
<evidence type="ECO:0000259" key="1">
    <source>
        <dbReference type="Pfam" id="PF00149"/>
    </source>
</evidence>
<keyword evidence="3" id="KW-1185">Reference proteome</keyword>
<dbReference type="Gene3D" id="3.60.21.10">
    <property type="match status" value="1"/>
</dbReference>
<dbReference type="InterPro" id="IPR004843">
    <property type="entry name" value="Calcineurin-like_PHP"/>
</dbReference>
<sequence length="353" mass="39577">MEDHTLPVTVVVPGDLHLTRPDLENHRVGQWVIDQVNEWIRPDFVQFIGDNVQDATAEQFRLFRGLTDGLRVPWFALVGDHDRHDDPDKLGHRTHVGHPYGSHVFRGFRFVRLDTQEAKPAGLSPGQVDWFRAEVAAAIGAGERVVVFQHNYPYQIWEDYTGPGIEAWREIVQTRRIHTIVCGHTHYWQVANDGRNAVVAVRSIGDPEGGPPGFLLAHFRGDEFAMTYRSIADAGPLVLVTHPRSRMLATGPAHVVRGRVRIGTRVWSTRPLVVVEARIDDGPWVRLDWLVRDEWGGDVAGGEWTKGTHTVAAQARDISGEVGQQTIEFAVDPTGRYTAVPGVWPPVDRTNFC</sequence>
<keyword evidence="2" id="KW-0418">Kinase</keyword>
<dbReference type="GO" id="GO:0004674">
    <property type="term" value="F:protein serine/threonine kinase activity"/>
    <property type="evidence" value="ECO:0007669"/>
    <property type="project" value="UniProtKB-KW"/>
</dbReference>
<keyword evidence="2" id="KW-0723">Serine/threonine-protein kinase</keyword>
<reference evidence="3" key="1">
    <citation type="submission" date="2017-06" db="EMBL/GenBank/DDBJ databases">
        <title>Genome analysis of Fimbriiglobus ruber SP5, the first member of the order Planctomycetales with confirmed chitinolytic capability.</title>
        <authorList>
            <person name="Ravin N.V."/>
            <person name="Rakitin A.L."/>
            <person name="Ivanova A.A."/>
            <person name="Beletsky A.V."/>
            <person name="Kulichevskaya I.S."/>
            <person name="Mardanov A.V."/>
            <person name="Dedysh S.N."/>
        </authorList>
    </citation>
    <scope>NUCLEOTIDE SEQUENCE [LARGE SCALE GENOMIC DNA]</scope>
    <source>
        <strain evidence="3">SP5</strain>
    </source>
</reference>
<dbReference type="EMBL" id="NIDE01000017">
    <property type="protein sequence ID" value="OWK35603.1"/>
    <property type="molecule type" value="Genomic_DNA"/>
</dbReference>
<dbReference type="PANTHER" id="PTHR43143">
    <property type="entry name" value="METALLOPHOSPHOESTERASE, CALCINEURIN SUPERFAMILY"/>
    <property type="match status" value="1"/>
</dbReference>
<evidence type="ECO:0000313" key="3">
    <source>
        <dbReference type="Proteomes" id="UP000214646"/>
    </source>
</evidence>
<accession>A0A225D3R7</accession>
<dbReference type="Pfam" id="PF00149">
    <property type="entry name" value="Metallophos"/>
    <property type="match status" value="1"/>
</dbReference>